<reference evidence="3 4" key="1">
    <citation type="journal article" date="2016" name="Int. J. Syst. Evol. Microbiol.">
        <title>Panacibacter ginsenosidivorans gen. nov., sp. nov., with ginsenoside converting activity isolated from soil of a ginseng field.</title>
        <authorList>
            <person name="Siddiqi M.Z."/>
            <person name="Muhammad Shafi S."/>
            <person name="Choi K.D."/>
            <person name="Im W.T."/>
        </authorList>
    </citation>
    <scope>NUCLEOTIDE SEQUENCE [LARGE SCALE GENOMIC DNA]</scope>
    <source>
        <strain evidence="3 4">Gsoil1550</strain>
    </source>
</reference>
<dbReference type="InterPro" id="IPR011010">
    <property type="entry name" value="DNA_brk_join_enz"/>
</dbReference>
<feature type="domain" description="Tyr recombinase" evidence="2">
    <location>
        <begin position="1"/>
        <end position="101"/>
    </location>
</feature>
<dbReference type="InterPro" id="IPR050090">
    <property type="entry name" value="Tyrosine_recombinase_XerCD"/>
</dbReference>
<sequence>MTYLEVISRTTNQDRLLIYLKANKQVTHTRPEQYKIFYNAKLKAGIRKEVGIHSLRHSFATHLLDKGTDIKYIKELPGHFDIKTTERYLHVSKQKLVNIISKLDDLLKNENIEW</sequence>
<accession>A0A5B8VBS4</accession>
<proteinExistence type="predicted"/>
<dbReference type="InterPro" id="IPR013762">
    <property type="entry name" value="Integrase-like_cat_sf"/>
</dbReference>
<dbReference type="Pfam" id="PF00589">
    <property type="entry name" value="Phage_integrase"/>
    <property type="match status" value="1"/>
</dbReference>
<dbReference type="GO" id="GO:0006310">
    <property type="term" value="P:DNA recombination"/>
    <property type="evidence" value="ECO:0007669"/>
    <property type="project" value="UniProtKB-KW"/>
</dbReference>
<dbReference type="SUPFAM" id="SSF56349">
    <property type="entry name" value="DNA breaking-rejoining enzymes"/>
    <property type="match status" value="1"/>
</dbReference>
<evidence type="ECO:0000259" key="2">
    <source>
        <dbReference type="PROSITE" id="PS51898"/>
    </source>
</evidence>
<dbReference type="AlphaFoldDB" id="A0A5B8VBS4"/>
<keyword evidence="4" id="KW-1185">Reference proteome</keyword>
<keyword evidence="1" id="KW-0233">DNA recombination</keyword>
<dbReference type="KEGG" id="pgin:FRZ67_17290"/>
<protein>
    <submittedName>
        <fullName evidence="3">Tyrosine-type recombinase/integrase</fullName>
    </submittedName>
</protein>
<dbReference type="Gene3D" id="1.10.443.10">
    <property type="entry name" value="Intergrase catalytic core"/>
    <property type="match status" value="1"/>
</dbReference>
<dbReference type="OrthoDB" id="9801717at2"/>
<dbReference type="PANTHER" id="PTHR30349">
    <property type="entry name" value="PHAGE INTEGRASE-RELATED"/>
    <property type="match status" value="1"/>
</dbReference>
<dbReference type="EMBL" id="CP042435">
    <property type="protein sequence ID" value="QEC68977.1"/>
    <property type="molecule type" value="Genomic_DNA"/>
</dbReference>
<name>A0A5B8VBS4_9BACT</name>
<evidence type="ECO:0000313" key="4">
    <source>
        <dbReference type="Proteomes" id="UP000321533"/>
    </source>
</evidence>
<dbReference type="PROSITE" id="PS51898">
    <property type="entry name" value="TYR_RECOMBINASE"/>
    <property type="match status" value="1"/>
</dbReference>
<organism evidence="3 4">
    <name type="scientific">Panacibacter ginsenosidivorans</name>
    <dbReference type="NCBI Taxonomy" id="1813871"/>
    <lineage>
        <taxon>Bacteria</taxon>
        <taxon>Pseudomonadati</taxon>
        <taxon>Bacteroidota</taxon>
        <taxon>Chitinophagia</taxon>
        <taxon>Chitinophagales</taxon>
        <taxon>Chitinophagaceae</taxon>
        <taxon>Panacibacter</taxon>
    </lineage>
</organism>
<dbReference type="Proteomes" id="UP000321533">
    <property type="component" value="Chromosome"/>
</dbReference>
<dbReference type="GO" id="GO:0003677">
    <property type="term" value="F:DNA binding"/>
    <property type="evidence" value="ECO:0007669"/>
    <property type="project" value="InterPro"/>
</dbReference>
<dbReference type="PANTHER" id="PTHR30349:SF64">
    <property type="entry name" value="PROPHAGE INTEGRASE INTD-RELATED"/>
    <property type="match status" value="1"/>
</dbReference>
<dbReference type="InterPro" id="IPR002104">
    <property type="entry name" value="Integrase_catalytic"/>
</dbReference>
<evidence type="ECO:0000256" key="1">
    <source>
        <dbReference type="ARBA" id="ARBA00023172"/>
    </source>
</evidence>
<gene>
    <name evidence="3" type="ORF">FRZ67_17290</name>
</gene>
<evidence type="ECO:0000313" key="3">
    <source>
        <dbReference type="EMBL" id="QEC68977.1"/>
    </source>
</evidence>
<dbReference type="GO" id="GO:0015074">
    <property type="term" value="P:DNA integration"/>
    <property type="evidence" value="ECO:0007669"/>
    <property type="project" value="InterPro"/>
</dbReference>